<feature type="region of interest" description="Disordered" evidence="1">
    <location>
        <begin position="51"/>
        <end position="78"/>
    </location>
</feature>
<feature type="region of interest" description="Disordered" evidence="1">
    <location>
        <begin position="267"/>
        <end position="286"/>
    </location>
</feature>
<feature type="region of interest" description="Disordered" evidence="1">
    <location>
        <begin position="1"/>
        <end position="24"/>
    </location>
</feature>
<name>A0A1B6CEK4_9HEMI</name>
<organism evidence="3">
    <name type="scientific">Clastoptera arizonana</name>
    <name type="common">Arizona spittle bug</name>
    <dbReference type="NCBI Taxonomy" id="38151"/>
    <lineage>
        <taxon>Eukaryota</taxon>
        <taxon>Metazoa</taxon>
        <taxon>Ecdysozoa</taxon>
        <taxon>Arthropoda</taxon>
        <taxon>Hexapoda</taxon>
        <taxon>Insecta</taxon>
        <taxon>Pterygota</taxon>
        <taxon>Neoptera</taxon>
        <taxon>Paraneoptera</taxon>
        <taxon>Hemiptera</taxon>
        <taxon>Auchenorrhyncha</taxon>
        <taxon>Cercopoidea</taxon>
        <taxon>Clastopteridae</taxon>
        <taxon>Clastoptera</taxon>
    </lineage>
</organism>
<protein>
    <recommendedName>
        <fullName evidence="2">DUF4780 domain-containing protein</fullName>
    </recommendedName>
</protein>
<sequence length="297" mass="34389">MAHEIYKSEMMNSEREAYKPQQSYHLAKDERSDVWRDVCGSTCTETEAIKRIKSQTKRTRDSKLHNSNMKKNPPPSNAETTELFIVEILPENYPQATFKKEDLTALEEAIVAEMLLNPDCELKFRRIFYSMGIIIVNCHNSETASWLMEKSPKLTTWKGTKLMACNKGNPWQLKITMFIPNCESLEINKFLCLLQEENDGLNTSLWRVIKYRNRKGNMFVRIAVDNESANYIKEASRYLLFKCERIHVGGLKIKKQRKSVLKVQPSSSSYNLMDGPEQLKMPEPDSTMGNFLQDLVL</sequence>
<dbReference type="Pfam" id="PF16012">
    <property type="entry name" value="DUF4780"/>
    <property type="match status" value="1"/>
</dbReference>
<evidence type="ECO:0000256" key="1">
    <source>
        <dbReference type="SAM" id="MobiDB-lite"/>
    </source>
</evidence>
<proteinExistence type="predicted"/>
<dbReference type="InterPro" id="IPR031961">
    <property type="entry name" value="DUF4780"/>
</dbReference>
<dbReference type="AlphaFoldDB" id="A0A1B6CEK4"/>
<feature type="compositionally biased region" description="Basic and acidic residues" evidence="1">
    <location>
        <begin position="1"/>
        <end position="18"/>
    </location>
</feature>
<evidence type="ECO:0000259" key="2">
    <source>
        <dbReference type="Pfam" id="PF16012"/>
    </source>
</evidence>
<dbReference type="EMBL" id="GEDC01025449">
    <property type="protein sequence ID" value="JAS11849.1"/>
    <property type="molecule type" value="Transcribed_RNA"/>
</dbReference>
<evidence type="ECO:0000313" key="3">
    <source>
        <dbReference type="EMBL" id="JAS11849.1"/>
    </source>
</evidence>
<reference evidence="3" key="1">
    <citation type="submission" date="2015-12" db="EMBL/GenBank/DDBJ databases">
        <title>De novo transcriptome assembly of four potential Pierce s Disease insect vectors from Arizona vineyards.</title>
        <authorList>
            <person name="Tassone E.E."/>
        </authorList>
    </citation>
    <scope>NUCLEOTIDE SEQUENCE</scope>
</reference>
<accession>A0A1B6CEK4</accession>
<gene>
    <name evidence="3" type="ORF">g.43882</name>
</gene>
<feature type="domain" description="DUF4780" evidence="2">
    <location>
        <begin position="84"/>
        <end position="248"/>
    </location>
</feature>